<dbReference type="InterPro" id="IPR003112">
    <property type="entry name" value="Olfac-like_dom"/>
</dbReference>
<evidence type="ECO:0000256" key="1">
    <source>
        <dbReference type="ARBA" id="ARBA00004613"/>
    </source>
</evidence>
<proteinExistence type="predicted"/>
<evidence type="ECO:0000256" key="2">
    <source>
        <dbReference type="ARBA" id="ARBA00022525"/>
    </source>
</evidence>
<name>A0A3B4YY21_SERLL</name>
<keyword evidence="7" id="KW-1185">Reference proteome</keyword>
<reference evidence="6" key="2">
    <citation type="submission" date="2025-09" db="UniProtKB">
        <authorList>
            <consortium name="Ensembl"/>
        </authorList>
    </citation>
    <scope>IDENTIFICATION</scope>
</reference>
<comment type="caution">
    <text evidence="3">Lacks conserved residue(s) required for the propagation of feature annotation.</text>
</comment>
<dbReference type="Pfam" id="PF02191">
    <property type="entry name" value="OLF"/>
    <property type="match status" value="1"/>
</dbReference>
<evidence type="ECO:0000256" key="3">
    <source>
        <dbReference type="PROSITE-ProRule" id="PRU00446"/>
    </source>
</evidence>
<keyword evidence="2" id="KW-0964">Secreted</keyword>
<dbReference type="GeneTree" id="ENSGT00940000155454"/>
<dbReference type="GO" id="GO:0005615">
    <property type="term" value="C:extracellular space"/>
    <property type="evidence" value="ECO:0007669"/>
    <property type="project" value="TreeGrafter"/>
</dbReference>
<dbReference type="PANTHER" id="PTHR23192">
    <property type="entry name" value="OLFACTOMEDIN-RELATED"/>
    <property type="match status" value="1"/>
</dbReference>
<dbReference type="Proteomes" id="UP000261360">
    <property type="component" value="Unplaced"/>
</dbReference>
<evidence type="ECO:0000313" key="6">
    <source>
        <dbReference type="Ensembl" id="ENSSLDP00000027659.1"/>
    </source>
</evidence>
<dbReference type="PROSITE" id="PS51132">
    <property type="entry name" value="OLF"/>
    <property type="match status" value="1"/>
</dbReference>
<dbReference type="GO" id="GO:0007165">
    <property type="term" value="P:signal transduction"/>
    <property type="evidence" value="ECO:0007669"/>
    <property type="project" value="TreeGrafter"/>
</dbReference>
<evidence type="ECO:0000256" key="4">
    <source>
        <dbReference type="SAM" id="SignalP"/>
    </source>
</evidence>
<dbReference type="SMART" id="SM00284">
    <property type="entry name" value="OLF"/>
    <property type="match status" value="1"/>
</dbReference>
<dbReference type="PANTHER" id="PTHR23192:SF7">
    <property type="entry name" value="OLFACTOMEDIN-4"/>
    <property type="match status" value="1"/>
</dbReference>
<sequence>MMLPILLLLLPVLSPALAWIPVEDWESGNVTASVGESGQCVCHVYLPDSTFPADRVQQMQQVSKDLILEVEIQMNKMVSYEGKLEIYLKELSDLTVRVAMLESSPDSYIKLDFELLRIELREFEAIVSQLKDSLNSSSPMFDSLYTEIRNMTLIVNQLETYDKSNLEVIRIEFAKLQKKLEECQKEQEFIKPDIGNCNHTGIMSLSKPTVVQLNAHLNAGYQYGGWGKDSKPVRGYESMYYFGAYVNPSVHDFYLYSDYEKLILRSAFKHHDIPSGWEGTGNNYIVHGNTIYYQHNTPFSMTKLNLTSSRYDSRVIPAASTRFSYSYSDNQNMDFAADENGLWVMYASEESKGKIVLAKIDEKSFGIADEWETGVFKQLAGNAFMACGVMYATRSVDLNTEEIYYAFDSKTKEENHLNIRFQKFLEKYTNLDYNPTDQKLYMYNDGYYVSYNVRFNRE</sequence>
<organism evidence="6 7">
    <name type="scientific">Seriola lalandi dorsalis</name>
    <dbReference type="NCBI Taxonomy" id="1841481"/>
    <lineage>
        <taxon>Eukaryota</taxon>
        <taxon>Metazoa</taxon>
        <taxon>Chordata</taxon>
        <taxon>Craniata</taxon>
        <taxon>Vertebrata</taxon>
        <taxon>Euteleostomi</taxon>
        <taxon>Actinopterygii</taxon>
        <taxon>Neopterygii</taxon>
        <taxon>Teleostei</taxon>
        <taxon>Neoteleostei</taxon>
        <taxon>Acanthomorphata</taxon>
        <taxon>Carangaria</taxon>
        <taxon>Carangiformes</taxon>
        <taxon>Carangidae</taxon>
        <taxon>Seriola</taxon>
    </lineage>
</organism>
<evidence type="ECO:0000259" key="5">
    <source>
        <dbReference type="PROSITE" id="PS51132"/>
    </source>
</evidence>
<dbReference type="Ensembl" id="ENSSLDT00000028498.1">
    <property type="protein sequence ID" value="ENSSLDP00000027659.1"/>
    <property type="gene ID" value="ENSSLDG00000021454.1"/>
</dbReference>
<comment type="subcellular location">
    <subcellularLocation>
        <location evidence="1">Secreted</location>
    </subcellularLocation>
</comment>
<protein>
    <submittedName>
        <fullName evidence="6">Olfactomedin 4</fullName>
    </submittedName>
</protein>
<evidence type="ECO:0000313" key="7">
    <source>
        <dbReference type="Proteomes" id="UP000261360"/>
    </source>
</evidence>
<feature type="chain" id="PRO_5017384939" evidence="4">
    <location>
        <begin position="19"/>
        <end position="458"/>
    </location>
</feature>
<dbReference type="AlphaFoldDB" id="A0A3B4YY21"/>
<keyword evidence="4" id="KW-0732">Signal</keyword>
<reference evidence="6" key="1">
    <citation type="submission" date="2025-08" db="UniProtKB">
        <authorList>
            <consortium name="Ensembl"/>
        </authorList>
    </citation>
    <scope>IDENTIFICATION</scope>
</reference>
<feature type="domain" description="Olfactomedin-like" evidence="5">
    <location>
        <begin position="196"/>
        <end position="457"/>
    </location>
</feature>
<dbReference type="OrthoDB" id="8626508at2759"/>
<feature type="signal peptide" evidence="4">
    <location>
        <begin position="1"/>
        <end position="18"/>
    </location>
</feature>
<accession>A0A3B4YY21</accession>
<dbReference type="InterPro" id="IPR050605">
    <property type="entry name" value="Olfactomedin-like_domain"/>
</dbReference>